<evidence type="ECO:0000256" key="1">
    <source>
        <dbReference type="SAM" id="Phobius"/>
    </source>
</evidence>
<organism evidence="3">
    <name type="scientific">Pontimicrobium sp. SW4</name>
    <dbReference type="NCBI Taxonomy" id="3153519"/>
    <lineage>
        <taxon>Bacteria</taxon>
        <taxon>Pseudomonadati</taxon>
        <taxon>Bacteroidota</taxon>
        <taxon>Flavobacteriia</taxon>
        <taxon>Flavobacteriales</taxon>
        <taxon>Flavobacteriaceae</taxon>
        <taxon>Pontimicrobium</taxon>
    </lineage>
</organism>
<feature type="transmembrane region" description="Helical" evidence="1">
    <location>
        <begin position="110"/>
        <end position="131"/>
    </location>
</feature>
<name>A0AAU7BW09_9FLAO</name>
<dbReference type="Pfam" id="PF05552">
    <property type="entry name" value="MS_channel_1st_1"/>
    <property type="match status" value="2"/>
</dbReference>
<feature type="domain" description="Mechanosensitive ion channel MscS" evidence="2">
    <location>
        <begin position="216"/>
        <end position="265"/>
    </location>
</feature>
<dbReference type="InterPro" id="IPR006685">
    <property type="entry name" value="MscS_channel_2nd"/>
</dbReference>
<dbReference type="Gene3D" id="1.10.287.1260">
    <property type="match status" value="1"/>
</dbReference>
<reference evidence="3" key="1">
    <citation type="submission" date="2024-05" db="EMBL/GenBank/DDBJ databases">
        <title>Pontimicrobium maritimus sp. nov., isolated form sea water.</title>
        <authorList>
            <person name="Muhammad N."/>
            <person name="Vuong T.Q."/>
            <person name="Han H.L."/>
            <person name="Kim S.-G."/>
        </authorList>
    </citation>
    <scope>NUCLEOTIDE SEQUENCE</scope>
    <source>
        <strain evidence="3">SW4</strain>
    </source>
</reference>
<dbReference type="GO" id="GO:0008381">
    <property type="term" value="F:mechanosensitive monoatomic ion channel activity"/>
    <property type="evidence" value="ECO:0007669"/>
    <property type="project" value="InterPro"/>
</dbReference>
<dbReference type="InterPro" id="IPR045275">
    <property type="entry name" value="MscS_archaea/bacteria_type"/>
</dbReference>
<feature type="transmembrane region" description="Helical" evidence="1">
    <location>
        <begin position="84"/>
        <end position="104"/>
    </location>
</feature>
<sequence>MEKLAELKDMAIENFSTTGVSILKALLVLLFGWLFIKLLLSILKRALKAIKIDKFGEKLNDIEIIEGKKLNVNLTKIIISFIKWSLLLILIIIVSEMMGMTIISEEIGNLISYLPQLLSAAAIFVIGLFIANFVKKSIQSFFKSFELSGSKIVSQLVFFILLAIISITALNQAGINTDIITSNLSLIFGAFLAAFALAIGLGAREVVADLLRTYYTRRTYEVGQRIKFNNVEGEIITIDDISMTLKTITGKLIIPIKDIVNSQVEVLE</sequence>
<feature type="transmembrane region" description="Helical" evidence="1">
    <location>
        <begin position="152"/>
        <end position="173"/>
    </location>
</feature>
<feature type="transmembrane region" description="Helical" evidence="1">
    <location>
        <begin position="20"/>
        <end position="40"/>
    </location>
</feature>
<dbReference type="RefSeq" id="WP_347925672.1">
    <property type="nucleotide sequence ID" value="NZ_CP157199.1"/>
</dbReference>
<proteinExistence type="predicted"/>
<keyword evidence="1" id="KW-0472">Membrane</keyword>
<evidence type="ECO:0000259" key="2">
    <source>
        <dbReference type="Pfam" id="PF00924"/>
    </source>
</evidence>
<keyword evidence="1" id="KW-0812">Transmembrane</keyword>
<feature type="transmembrane region" description="Helical" evidence="1">
    <location>
        <begin position="179"/>
        <end position="203"/>
    </location>
</feature>
<dbReference type="Pfam" id="PF00924">
    <property type="entry name" value="MS_channel_2nd"/>
    <property type="match status" value="1"/>
</dbReference>
<protein>
    <submittedName>
        <fullName evidence="3">Mechanosensitive ion channel domain-containing protein</fullName>
    </submittedName>
</protein>
<keyword evidence="1" id="KW-1133">Transmembrane helix</keyword>
<gene>
    <name evidence="3" type="ORF">ABGB03_05960</name>
</gene>
<evidence type="ECO:0000313" key="3">
    <source>
        <dbReference type="EMBL" id="XBG62447.1"/>
    </source>
</evidence>
<dbReference type="InterPro" id="IPR008910">
    <property type="entry name" value="MSC_TM_helix"/>
</dbReference>
<dbReference type="PANTHER" id="PTHR30221">
    <property type="entry name" value="SMALL-CONDUCTANCE MECHANOSENSITIVE CHANNEL"/>
    <property type="match status" value="1"/>
</dbReference>
<dbReference type="PANTHER" id="PTHR30221:SF1">
    <property type="entry name" value="SMALL-CONDUCTANCE MECHANOSENSITIVE CHANNEL"/>
    <property type="match status" value="1"/>
</dbReference>
<dbReference type="GO" id="GO:0016020">
    <property type="term" value="C:membrane"/>
    <property type="evidence" value="ECO:0007669"/>
    <property type="project" value="InterPro"/>
</dbReference>
<dbReference type="AlphaFoldDB" id="A0AAU7BW09"/>
<accession>A0AAU7BW09</accession>
<dbReference type="EMBL" id="CP157199">
    <property type="protein sequence ID" value="XBG62447.1"/>
    <property type="molecule type" value="Genomic_DNA"/>
</dbReference>